<dbReference type="InterPro" id="IPR004089">
    <property type="entry name" value="MCPsignal_dom"/>
</dbReference>
<dbReference type="Gene3D" id="6.10.340.10">
    <property type="match status" value="1"/>
</dbReference>
<keyword evidence="4" id="KW-0812">Transmembrane</keyword>
<feature type="domain" description="Methyl-accepting transducer" evidence="5">
    <location>
        <begin position="418"/>
        <end position="647"/>
    </location>
</feature>
<evidence type="ECO:0000313" key="7">
    <source>
        <dbReference type="EMBL" id="SFK33788.1"/>
    </source>
</evidence>
<dbReference type="RefSeq" id="WP_093518768.1">
    <property type="nucleotide sequence ID" value="NZ_FOSK01000004.1"/>
</dbReference>
<dbReference type="Gene3D" id="1.10.287.950">
    <property type="entry name" value="Methyl-accepting chemotaxis protein"/>
    <property type="match status" value="1"/>
</dbReference>
<keyword evidence="1 3" id="KW-0807">Transducer</keyword>
<keyword evidence="4" id="KW-0472">Membrane</keyword>
<evidence type="ECO:0000256" key="1">
    <source>
        <dbReference type="ARBA" id="ARBA00023224"/>
    </source>
</evidence>
<dbReference type="PROSITE" id="PS50111">
    <property type="entry name" value="CHEMOTAXIS_TRANSDUC_2"/>
    <property type="match status" value="1"/>
</dbReference>
<name>A0A1I3YPJ6_9HYPH</name>
<dbReference type="EMBL" id="FOSK01000004">
    <property type="protein sequence ID" value="SFK33788.1"/>
    <property type="molecule type" value="Genomic_DNA"/>
</dbReference>
<dbReference type="PROSITE" id="PS50885">
    <property type="entry name" value="HAMP"/>
    <property type="match status" value="1"/>
</dbReference>
<gene>
    <name evidence="7" type="ORF">SAMN04488518_104150</name>
</gene>
<dbReference type="InterPro" id="IPR003660">
    <property type="entry name" value="HAMP_dom"/>
</dbReference>
<dbReference type="InterPro" id="IPR004090">
    <property type="entry name" value="Chemotax_Me-accpt_rcpt"/>
</dbReference>
<dbReference type="SMART" id="SM00283">
    <property type="entry name" value="MA"/>
    <property type="match status" value="1"/>
</dbReference>
<evidence type="ECO:0000259" key="6">
    <source>
        <dbReference type="PROSITE" id="PS50885"/>
    </source>
</evidence>
<comment type="similarity">
    <text evidence="2">Belongs to the methyl-accepting chemotaxis (MCP) protein family.</text>
</comment>
<dbReference type="SUPFAM" id="SSF58104">
    <property type="entry name" value="Methyl-accepting chemotaxis protein (MCP) signaling domain"/>
    <property type="match status" value="1"/>
</dbReference>
<dbReference type="Pfam" id="PF08376">
    <property type="entry name" value="NIT"/>
    <property type="match status" value="1"/>
</dbReference>
<feature type="domain" description="HAMP" evidence="6">
    <location>
        <begin position="332"/>
        <end position="385"/>
    </location>
</feature>
<protein>
    <submittedName>
        <fullName evidence="7">Methyl-accepting chemotaxis protein</fullName>
    </submittedName>
</protein>
<evidence type="ECO:0000259" key="5">
    <source>
        <dbReference type="PROSITE" id="PS50111"/>
    </source>
</evidence>
<dbReference type="PANTHER" id="PTHR32089">
    <property type="entry name" value="METHYL-ACCEPTING CHEMOTAXIS PROTEIN MCPB"/>
    <property type="match status" value="1"/>
</dbReference>
<reference evidence="7 8" key="1">
    <citation type="submission" date="2016-10" db="EMBL/GenBank/DDBJ databases">
        <authorList>
            <person name="Varghese N."/>
            <person name="Submissions S."/>
        </authorList>
    </citation>
    <scope>NUCLEOTIDE SEQUENCE [LARGE SCALE GENOMIC DNA]</scope>
    <source>
        <strain evidence="7 8">DSM 16392</strain>
    </source>
</reference>
<evidence type="ECO:0000256" key="2">
    <source>
        <dbReference type="ARBA" id="ARBA00029447"/>
    </source>
</evidence>
<accession>A0A1I3YPJ6</accession>
<dbReference type="PRINTS" id="PR00260">
    <property type="entry name" value="CHEMTRNSDUCR"/>
</dbReference>
<dbReference type="InterPro" id="IPR013587">
    <property type="entry name" value="Nitrate/nitrite_sensing"/>
</dbReference>
<sequence length="681" mass="73235">MRRILLKYRIIAIFMLAFVPMLYFAGSQITTAYNKKVEASSIGQVAEFVPVLSAVVHELQKERGRSAGYLGAKGKAFAEGLAAQHKLTDSKIRIYKTALDNIHLASIDKGLAAQVDMVNSRLANIDRIRNNVKSLNTTVGETVAYYSGTINEAFKFLPSTIAVSRDASLVRKLSMYEEVLLGKENAGIERAIGANGFSAQEFNPTIYHRFVRLSASQDTHFKTARSLMTGPQVKFLEKIFNRPIMSQVDAARKLGYAAAFGGDISSISGTEWFDLATERIDSLKDFEDYLADELVMHAQKLTANAQWEFMLALIISGIVTVLGIGAAYTIIRSVSIPVTALLSDARKLAEGDTTVTFAGATGVDEVGQVANAVMSFRDTVAEQKRLQSLSEKEHEQERDRQMHVDQLISVFNDQVSSVLDRVDDNTGKMQQTADSLTHIATTTSDRANSAAGSSEQASQNVQTVASAAEELSASIEEIGRQISQTKQTVDDATSVATATNDHVADLDVAAQKIGEVVNLIRDIAEQTNLLALNATIEAARAGEMGKGFAVVASEVKELATQTSKATEEISSQISGIQGSTKEAVTAIEQIAGTMHQVNEYTSSIATAIAQQNAATSSISQNIQQAAQGTQDVADSMSVVTSSVQETNSSANDVLEASSSVSKQATELRQTISSFLRDVVAA</sequence>
<evidence type="ECO:0000256" key="3">
    <source>
        <dbReference type="PROSITE-ProRule" id="PRU00284"/>
    </source>
</evidence>
<keyword evidence="8" id="KW-1185">Reference proteome</keyword>
<evidence type="ECO:0000256" key="4">
    <source>
        <dbReference type="SAM" id="Phobius"/>
    </source>
</evidence>
<evidence type="ECO:0000313" key="8">
    <source>
        <dbReference type="Proteomes" id="UP000199598"/>
    </source>
</evidence>
<dbReference type="Pfam" id="PF00015">
    <property type="entry name" value="MCPsignal"/>
    <property type="match status" value="1"/>
</dbReference>
<dbReference type="PANTHER" id="PTHR32089:SF112">
    <property type="entry name" value="LYSOZYME-LIKE PROTEIN-RELATED"/>
    <property type="match status" value="1"/>
</dbReference>
<feature type="transmembrane region" description="Helical" evidence="4">
    <location>
        <begin position="6"/>
        <end position="26"/>
    </location>
</feature>
<comment type="caution">
    <text evidence="7">The sequence shown here is derived from an EMBL/GenBank/DDBJ whole genome shotgun (WGS) entry which is preliminary data.</text>
</comment>
<feature type="transmembrane region" description="Helical" evidence="4">
    <location>
        <begin position="309"/>
        <end position="331"/>
    </location>
</feature>
<dbReference type="SUPFAM" id="SSF158472">
    <property type="entry name" value="HAMP domain-like"/>
    <property type="match status" value="1"/>
</dbReference>
<organism evidence="7 8">
    <name type="scientific">Pseudovibrio ascidiaceicola</name>
    <dbReference type="NCBI Taxonomy" id="285279"/>
    <lineage>
        <taxon>Bacteria</taxon>
        <taxon>Pseudomonadati</taxon>
        <taxon>Pseudomonadota</taxon>
        <taxon>Alphaproteobacteria</taxon>
        <taxon>Hyphomicrobiales</taxon>
        <taxon>Stappiaceae</taxon>
        <taxon>Pseudovibrio</taxon>
    </lineage>
</organism>
<proteinExistence type="inferred from homology"/>
<dbReference type="Proteomes" id="UP000199598">
    <property type="component" value="Unassembled WGS sequence"/>
</dbReference>
<keyword evidence="4" id="KW-1133">Transmembrane helix</keyword>